<evidence type="ECO:0000313" key="1">
    <source>
        <dbReference type="EMBL" id="KKL68820.1"/>
    </source>
</evidence>
<proteinExistence type="predicted"/>
<dbReference type="AlphaFoldDB" id="A0A0F9GHC9"/>
<protein>
    <submittedName>
        <fullName evidence="1">Uncharacterized protein</fullName>
    </submittedName>
</protein>
<organism evidence="1">
    <name type="scientific">marine sediment metagenome</name>
    <dbReference type="NCBI Taxonomy" id="412755"/>
    <lineage>
        <taxon>unclassified sequences</taxon>
        <taxon>metagenomes</taxon>
        <taxon>ecological metagenomes</taxon>
    </lineage>
</organism>
<reference evidence="1" key="1">
    <citation type="journal article" date="2015" name="Nature">
        <title>Complex archaea that bridge the gap between prokaryotes and eukaryotes.</title>
        <authorList>
            <person name="Spang A."/>
            <person name="Saw J.H."/>
            <person name="Jorgensen S.L."/>
            <person name="Zaremba-Niedzwiedzka K."/>
            <person name="Martijn J."/>
            <person name="Lind A.E."/>
            <person name="van Eijk R."/>
            <person name="Schleper C."/>
            <person name="Guy L."/>
            <person name="Ettema T.J."/>
        </authorList>
    </citation>
    <scope>NUCLEOTIDE SEQUENCE</scope>
</reference>
<dbReference type="EMBL" id="LAZR01026413">
    <property type="protein sequence ID" value="KKL68820.1"/>
    <property type="molecule type" value="Genomic_DNA"/>
</dbReference>
<gene>
    <name evidence="1" type="ORF">LCGC14_2121130</name>
</gene>
<name>A0A0F9GHC9_9ZZZZ</name>
<sequence length="65" mass="7418">MSDARDAFEDQEDYDEIVEIGEDGNVYKPGQAPKFLGSKPSILRDPVYNTPQKLDRGIRWMLACQ</sequence>
<accession>A0A0F9GHC9</accession>
<comment type="caution">
    <text evidence="1">The sequence shown here is derived from an EMBL/GenBank/DDBJ whole genome shotgun (WGS) entry which is preliminary data.</text>
</comment>